<dbReference type="PANTHER" id="PTHR37957">
    <property type="entry name" value="BLR7070 PROTEIN"/>
    <property type="match status" value="1"/>
</dbReference>
<dbReference type="PANTHER" id="PTHR37957:SF1">
    <property type="entry name" value="PHYTASE-LIKE DOMAIN-CONTAINING PROTEIN"/>
    <property type="match status" value="1"/>
</dbReference>
<dbReference type="EMBL" id="JACXYZ010000003">
    <property type="protein sequence ID" value="MBD3926393.1"/>
    <property type="molecule type" value="Genomic_DNA"/>
</dbReference>
<organism evidence="3 4">
    <name type="scientific">Nocardioides cavernae</name>
    <dbReference type="NCBI Taxonomy" id="1921566"/>
    <lineage>
        <taxon>Bacteria</taxon>
        <taxon>Bacillati</taxon>
        <taxon>Actinomycetota</taxon>
        <taxon>Actinomycetes</taxon>
        <taxon>Propionibacteriales</taxon>
        <taxon>Nocardioidaceae</taxon>
        <taxon>Nocardioides</taxon>
    </lineage>
</organism>
<accession>A0ABR8NE36</accession>
<dbReference type="RefSeq" id="WP_191196275.1">
    <property type="nucleotide sequence ID" value="NZ_JACXYZ010000003.1"/>
</dbReference>
<evidence type="ECO:0000313" key="3">
    <source>
        <dbReference type="EMBL" id="MBD3926393.1"/>
    </source>
</evidence>
<keyword evidence="4" id="KW-1185">Reference proteome</keyword>
<reference evidence="3 4" key="1">
    <citation type="submission" date="2020-09" db="EMBL/GenBank/DDBJ databases">
        <title>novel species in genus Nocardioides.</title>
        <authorList>
            <person name="Zhang G."/>
        </authorList>
    </citation>
    <scope>NUCLEOTIDE SEQUENCE [LARGE SCALE GENOMIC DNA]</scope>
    <source>
        <strain evidence="3 4">KCTC 39551</strain>
    </source>
</reference>
<evidence type="ECO:0000313" key="4">
    <source>
        <dbReference type="Proteomes" id="UP000618818"/>
    </source>
</evidence>
<feature type="domain" description="Phytase-like" evidence="2">
    <location>
        <begin position="81"/>
        <end position="394"/>
    </location>
</feature>
<keyword evidence="1" id="KW-0732">Signal</keyword>
<feature type="signal peptide" evidence="1">
    <location>
        <begin position="1"/>
        <end position="19"/>
    </location>
</feature>
<sequence>MTKLGILAAATLTAATLTAASLTPHAFGAAVQAKPHTEPDPARATLVGWSALPTQTYVPGSAPSGHWTAGNTAVPAPYPGQPVQGFSATHALADGSFLVMSDNGFGAKANSADFELAVHRVRPDVETGATAYDGLAFRLSDPERHIPWTTWRDGGCGATATLPAGYTCPEPDRVLTGWDFDPESMQVARDGTFWFGEEFGPYLLHTKARGELLEAPIPTPGVMSPSNPTLGSATPNLANSKGYEGMAIAPNGRVLHPMLEGATAEDQAAVLVADLRIYTVVDGAFEEDFLRYRMESPAHALGDFIMINSRQALVIERDNLQGATAVFKRIYLVDLSDADRDGYVEKTLLVDLMDVRNPDRLGGLGETFTFPFFTIEDVEIIDARTIAVMNDNNFPATGGRGPDVPDVNEYLEIRLDQPLKVHPRLLPRG</sequence>
<proteinExistence type="predicted"/>
<dbReference type="Pfam" id="PF13449">
    <property type="entry name" value="Phytase-like"/>
    <property type="match status" value="1"/>
</dbReference>
<evidence type="ECO:0000256" key="1">
    <source>
        <dbReference type="SAM" id="SignalP"/>
    </source>
</evidence>
<comment type="caution">
    <text evidence="3">The sequence shown here is derived from an EMBL/GenBank/DDBJ whole genome shotgun (WGS) entry which is preliminary data.</text>
</comment>
<dbReference type="InterPro" id="IPR027372">
    <property type="entry name" value="Phytase-like_dom"/>
</dbReference>
<protein>
    <submittedName>
        <fullName evidence="3">Esterase-like activity of phytase family protein</fullName>
    </submittedName>
</protein>
<gene>
    <name evidence="3" type="ORF">IEZ26_17350</name>
</gene>
<dbReference type="Proteomes" id="UP000618818">
    <property type="component" value="Unassembled WGS sequence"/>
</dbReference>
<name>A0ABR8NE36_9ACTN</name>
<evidence type="ECO:0000259" key="2">
    <source>
        <dbReference type="Pfam" id="PF13449"/>
    </source>
</evidence>
<feature type="chain" id="PRO_5046855759" evidence="1">
    <location>
        <begin position="20"/>
        <end position="429"/>
    </location>
</feature>